<protein>
    <submittedName>
        <fullName evidence="2">MFS transporter</fullName>
    </submittedName>
</protein>
<dbReference type="PANTHER" id="PTHR43596">
    <property type="entry name" value="ADP,ATP CARRIER PROTEIN"/>
    <property type="match status" value="1"/>
</dbReference>
<feature type="transmembrane region" description="Helical" evidence="1">
    <location>
        <begin position="57"/>
        <end position="77"/>
    </location>
</feature>
<comment type="caution">
    <text evidence="2">The sequence shown here is derived from an EMBL/GenBank/DDBJ whole genome shotgun (WGS) entry which is preliminary data.</text>
</comment>
<feature type="transmembrane region" description="Helical" evidence="1">
    <location>
        <begin position="84"/>
        <end position="104"/>
    </location>
</feature>
<keyword evidence="1" id="KW-1133">Transmembrane helix</keyword>
<dbReference type="PANTHER" id="PTHR43596:SF1">
    <property type="entry name" value="ADP,ATP CARRIER PROTEIN"/>
    <property type="match status" value="1"/>
</dbReference>
<dbReference type="Proteomes" id="UP001356170">
    <property type="component" value="Unassembled WGS sequence"/>
</dbReference>
<dbReference type="RefSeq" id="WP_331703562.1">
    <property type="nucleotide sequence ID" value="NZ_JAZHBO010000001.1"/>
</dbReference>
<keyword evidence="1" id="KW-0812">Transmembrane</keyword>
<proteinExistence type="predicted"/>
<keyword evidence="1" id="KW-0472">Membrane</keyword>
<feature type="transmembrane region" description="Helical" evidence="1">
    <location>
        <begin position="150"/>
        <end position="169"/>
    </location>
</feature>
<feature type="transmembrane region" description="Helical" evidence="1">
    <location>
        <begin position="303"/>
        <end position="324"/>
    </location>
</feature>
<feature type="transmembrane region" description="Helical" evidence="1">
    <location>
        <begin position="175"/>
        <end position="199"/>
    </location>
</feature>
<reference evidence="2 3" key="1">
    <citation type="submission" date="2024-01" db="EMBL/GenBank/DDBJ databases">
        <title>Novel species of the genus Luteimonas isolated from rivers.</title>
        <authorList>
            <person name="Lu H."/>
        </authorList>
    </citation>
    <scope>NUCLEOTIDE SEQUENCE [LARGE SCALE GENOMIC DNA]</scope>
    <source>
        <strain evidence="2 3">FXH3W</strain>
    </source>
</reference>
<evidence type="ECO:0000313" key="3">
    <source>
        <dbReference type="Proteomes" id="UP001356170"/>
    </source>
</evidence>
<evidence type="ECO:0000256" key="1">
    <source>
        <dbReference type="SAM" id="Phobius"/>
    </source>
</evidence>
<evidence type="ECO:0000313" key="2">
    <source>
        <dbReference type="EMBL" id="MEF2155543.1"/>
    </source>
</evidence>
<keyword evidence="3" id="KW-1185">Reference proteome</keyword>
<feature type="transmembrane region" description="Helical" evidence="1">
    <location>
        <begin position="421"/>
        <end position="440"/>
    </location>
</feature>
<feature type="transmembrane region" description="Helical" evidence="1">
    <location>
        <begin position="19"/>
        <end position="37"/>
    </location>
</feature>
<dbReference type="InterPro" id="IPR036259">
    <property type="entry name" value="MFS_trans_sf"/>
</dbReference>
<sequence>MQTAGTPDSSTKRVHKGEWGAAGLSALYFFSVLSAYYVVRPVREQFSAAVGSTNLPWFYLATFIATLLLTPVFAWLSANYPRRIVVPGVYAFFIACLLGFIPLFNQQGLMTPRELGTLFFVWVSVFNLFVVSVFWTFMTDIWRPEQAKRLFPMIALGGTIGTIVGPMLTRSLVNVIGVAPLLAVSALLLCGSFVCIVLLSRWSSATATATERASYDKGVGGSMFDGLKQIFTNPFVGGMAILMLLGDGIGTVNYALVADYTGQTFTDAAERTAFAANVDLATNSLVVITQLVLTRWILTRWGIVPAVLIWAFGATLSLLAVALVPDAGAAINGASSAAASAQLTGGLWPFVMNMPWVVMALVVSRALMYGILGPARESMFAAVPRNLRYQGKNAVDTAVWRFGDLAISTSMSAMKSIGTTVGQFAGVAAAAGLAAAWVGYRLARNAERSRTDTDQDDSQ</sequence>
<dbReference type="SUPFAM" id="SSF103473">
    <property type="entry name" value="MFS general substrate transporter"/>
    <property type="match status" value="1"/>
</dbReference>
<organism evidence="2 3">
    <name type="scientific">Aquilutibacter rugosus</name>
    <dbReference type="NCBI Taxonomy" id="3115820"/>
    <lineage>
        <taxon>Bacteria</taxon>
        <taxon>Pseudomonadati</taxon>
        <taxon>Pseudomonadota</taxon>
        <taxon>Gammaproteobacteria</taxon>
        <taxon>Lysobacterales</taxon>
        <taxon>Lysobacteraceae</taxon>
        <taxon>Aquilutibacter</taxon>
    </lineage>
</organism>
<name>A0ABU7UZV4_9GAMM</name>
<dbReference type="Gene3D" id="1.20.1250.20">
    <property type="entry name" value="MFS general substrate transporter like domains"/>
    <property type="match status" value="1"/>
</dbReference>
<dbReference type="EMBL" id="JAZHBO010000001">
    <property type="protein sequence ID" value="MEF2155543.1"/>
    <property type="molecule type" value="Genomic_DNA"/>
</dbReference>
<gene>
    <name evidence="2" type="ORF">V3390_04755</name>
</gene>
<feature type="transmembrane region" description="Helical" evidence="1">
    <location>
        <begin position="116"/>
        <end position="138"/>
    </location>
</feature>
<accession>A0ABU7UZV4</accession>